<evidence type="ECO:0000313" key="5">
    <source>
        <dbReference type="EMBL" id="EPE32793.1"/>
    </source>
</evidence>
<dbReference type="InterPro" id="IPR002018">
    <property type="entry name" value="CarbesteraseB"/>
</dbReference>
<dbReference type="RefSeq" id="XP_008080805.1">
    <property type="nucleotide sequence ID" value="XM_008082614.1"/>
</dbReference>
<dbReference type="PANTHER" id="PTHR11559">
    <property type="entry name" value="CARBOXYLESTERASE"/>
    <property type="match status" value="1"/>
</dbReference>
<dbReference type="HOGENOM" id="CLU_006586_10_5_1"/>
<dbReference type="Gene3D" id="3.40.50.1820">
    <property type="entry name" value="alpha/beta hydrolase"/>
    <property type="match status" value="1"/>
</dbReference>
<comment type="similarity">
    <text evidence="1 3">Belongs to the type-B carboxylesterase/lipase family.</text>
</comment>
<evidence type="ECO:0000313" key="6">
    <source>
        <dbReference type="Proteomes" id="UP000016922"/>
    </source>
</evidence>
<feature type="chain" id="PRO_5005146323" description="Carboxylic ester hydrolase" evidence="3">
    <location>
        <begin position="23"/>
        <end position="583"/>
    </location>
</feature>
<feature type="signal peptide" evidence="3">
    <location>
        <begin position="1"/>
        <end position="22"/>
    </location>
</feature>
<organism evidence="5 6">
    <name type="scientific">Glarea lozoyensis (strain ATCC 20868 / MF5171)</name>
    <dbReference type="NCBI Taxonomy" id="1116229"/>
    <lineage>
        <taxon>Eukaryota</taxon>
        <taxon>Fungi</taxon>
        <taxon>Dikarya</taxon>
        <taxon>Ascomycota</taxon>
        <taxon>Pezizomycotina</taxon>
        <taxon>Leotiomycetes</taxon>
        <taxon>Helotiales</taxon>
        <taxon>Helotiaceae</taxon>
        <taxon>Glarea</taxon>
    </lineage>
</organism>
<dbReference type="GeneID" id="19466979"/>
<accession>S3E306</accession>
<dbReference type="ESTHER" id="glal2-s3e306">
    <property type="family name" value="Fungal_carboxylesterase_lipase"/>
</dbReference>
<dbReference type="EMBL" id="KE145359">
    <property type="protein sequence ID" value="EPE32793.1"/>
    <property type="molecule type" value="Genomic_DNA"/>
</dbReference>
<dbReference type="KEGG" id="glz:GLAREA_07927"/>
<gene>
    <name evidence="5" type="ORF">GLAREA_07927</name>
</gene>
<sequence length="583" mass="63256">MNIEYLLLHFCYVVVVISAAVGRSLPTVDLGYAIHQGTINSTGSYYNFSNIRYGQAPVGPLRFSAPLAPEGRNTTINDGQRAVICPQADPFWLSNQLQFFTSLLTGQDVTRFIFPPASNGTTNFNISSLPQPSSETSEDCLFLDVIVPESIFKTGQEFGSDRGPWSVECEVGKPCRERSTQGAPVMVQIYGGGYTAGDKVSVGNPAGLIARSEENGSEGIIYVALNYRLGLFGWLSGDPDVTANAGLLDQRLALDWVQSNIHLFGGDPNRVTVFGESAGAGSIMHHITSYGGKGSVPFQQAIPQSPGFFPYTPSETTDIFSSVLGNASLIVQKTVNTTDELRALSFENLYNLNSLVVGQSPYGQFTFGPVVDASPDSYVPDLPGRLLAEGKFHKVPVLVGHNTNEGLLFTPPFVQTQDNFTSFLAQALPTTTVEQREDLATELYPAVYNGTYGYSIPIYRTALAISDLAFTCNAYWLRRTMKTSYGYLFSVPPGLHGQDIPFTFFNGDTSTLNDGVPVNETVAIGLQRYLTSFAITGIPKGIELYSEAGNVTNVNVTATGTQLRDPAARSQCEFWQAAPYYIQ</sequence>
<dbReference type="OrthoDB" id="408631at2759"/>
<name>S3E306_GLAL2</name>
<dbReference type="eggNOG" id="KOG4389">
    <property type="taxonomic scope" value="Eukaryota"/>
</dbReference>
<dbReference type="EC" id="3.1.1.-" evidence="3"/>
<dbReference type="PROSITE" id="PS00122">
    <property type="entry name" value="CARBOXYLESTERASE_B_1"/>
    <property type="match status" value="1"/>
</dbReference>
<dbReference type="InterPro" id="IPR029058">
    <property type="entry name" value="AB_hydrolase_fold"/>
</dbReference>
<dbReference type="Proteomes" id="UP000016922">
    <property type="component" value="Unassembled WGS sequence"/>
</dbReference>
<keyword evidence="3" id="KW-0732">Signal</keyword>
<reference evidence="5 6" key="1">
    <citation type="journal article" date="2013" name="BMC Genomics">
        <title>Genomics-driven discovery of the pneumocandin biosynthetic gene cluster in the fungus Glarea lozoyensis.</title>
        <authorList>
            <person name="Chen L."/>
            <person name="Yue Q."/>
            <person name="Zhang X."/>
            <person name="Xiang M."/>
            <person name="Wang C."/>
            <person name="Li S."/>
            <person name="Che Y."/>
            <person name="Ortiz-Lopez F.J."/>
            <person name="Bills G.F."/>
            <person name="Liu X."/>
            <person name="An Z."/>
        </authorList>
    </citation>
    <scope>NUCLEOTIDE SEQUENCE [LARGE SCALE GENOMIC DNA]</scope>
    <source>
        <strain evidence="6">ATCC 20868 / MF5171</strain>
    </source>
</reference>
<dbReference type="Pfam" id="PF00135">
    <property type="entry name" value="COesterase"/>
    <property type="match status" value="1"/>
</dbReference>
<keyword evidence="6" id="KW-1185">Reference proteome</keyword>
<dbReference type="STRING" id="1116229.S3E306"/>
<dbReference type="InterPro" id="IPR050309">
    <property type="entry name" value="Type-B_Carboxylest/Lipase"/>
</dbReference>
<proteinExistence type="inferred from homology"/>
<feature type="domain" description="Carboxylesterase type B" evidence="4">
    <location>
        <begin position="38"/>
        <end position="575"/>
    </location>
</feature>
<dbReference type="OMA" id="WGQFTYG"/>
<keyword evidence="2 3" id="KW-0378">Hydrolase</keyword>
<dbReference type="PROSITE" id="PS00941">
    <property type="entry name" value="CARBOXYLESTERASE_B_2"/>
    <property type="match status" value="1"/>
</dbReference>
<dbReference type="InterPro" id="IPR019826">
    <property type="entry name" value="Carboxylesterase_B_AS"/>
</dbReference>
<protein>
    <recommendedName>
        <fullName evidence="3">Carboxylic ester hydrolase</fullName>
        <ecNumber evidence="3">3.1.1.-</ecNumber>
    </recommendedName>
</protein>
<dbReference type="GO" id="GO:0016787">
    <property type="term" value="F:hydrolase activity"/>
    <property type="evidence" value="ECO:0007669"/>
    <property type="project" value="UniProtKB-KW"/>
</dbReference>
<dbReference type="AlphaFoldDB" id="S3E306"/>
<evidence type="ECO:0000256" key="1">
    <source>
        <dbReference type="ARBA" id="ARBA00005964"/>
    </source>
</evidence>
<evidence type="ECO:0000256" key="2">
    <source>
        <dbReference type="ARBA" id="ARBA00022801"/>
    </source>
</evidence>
<evidence type="ECO:0000256" key="3">
    <source>
        <dbReference type="RuleBase" id="RU361235"/>
    </source>
</evidence>
<evidence type="ECO:0000259" key="4">
    <source>
        <dbReference type="Pfam" id="PF00135"/>
    </source>
</evidence>
<dbReference type="SUPFAM" id="SSF53474">
    <property type="entry name" value="alpha/beta-Hydrolases"/>
    <property type="match status" value="1"/>
</dbReference>
<dbReference type="InterPro" id="IPR019819">
    <property type="entry name" value="Carboxylesterase_B_CS"/>
</dbReference>